<evidence type="ECO:0000256" key="1">
    <source>
        <dbReference type="SAM" id="Phobius"/>
    </source>
</evidence>
<keyword evidence="1" id="KW-0472">Membrane</keyword>
<keyword evidence="1" id="KW-1133">Transmembrane helix</keyword>
<evidence type="ECO:0000313" key="3">
    <source>
        <dbReference type="Proteomes" id="UP000549052"/>
    </source>
</evidence>
<feature type="transmembrane region" description="Helical" evidence="1">
    <location>
        <begin position="42"/>
        <end position="62"/>
    </location>
</feature>
<dbReference type="EMBL" id="JACGXN010000002">
    <property type="protein sequence ID" value="MBA8878355.1"/>
    <property type="molecule type" value="Genomic_DNA"/>
</dbReference>
<evidence type="ECO:0008006" key="4">
    <source>
        <dbReference type="Google" id="ProtNLM"/>
    </source>
</evidence>
<evidence type="ECO:0000313" key="2">
    <source>
        <dbReference type="EMBL" id="MBA8878355.1"/>
    </source>
</evidence>
<dbReference type="AlphaFoldDB" id="A0A839EJC5"/>
<comment type="caution">
    <text evidence="2">The sequence shown here is derived from an EMBL/GenBank/DDBJ whole genome shotgun (WGS) entry which is preliminary data.</text>
</comment>
<protein>
    <recommendedName>
        <fullName evidence="4">Oxidoreductase molybdopterin-binding domain-containing protein</fullName>
    </recommendedName>
</protein>
<gene>
    <name evidence="2" type="ORF">FHW16_002067</name>
</gene>
<name>A0A839EJC5_9HYPH</name>
<keyword evidence="3" id="KW-1185">Reference proteome</keyword>
<organism evidence="2 3">
    <name type="scientific">Phyllobacterium myrsinacearum</name>
    <dbReference type="NCBI Taxonomy" id="28101"/>
    <lineage>
        <taxon>Bacteria</taxon>
        <taxon>Pseudomonadati</taxon>
        <taxon>Pseudomonadota</taxon>
        <taxon>Alphaproteobacteria</taxon>
        <taxon>Hyphomicrobiales</taxon>
        <taxon>Phyllobacteriaceae</taxon>
        <taxon>Phyllobacterium</taxon>
    </lineage>
</organism>
<dbReference type="Proteomes" id="UP000549052">
    <property type="component" value="Unassembled WGS sequence"/>
</dbReference>
<keyword evidence="1" id="KW-0812">Transmembrane</keyword>
<dbReference type="RefSeq" id="WP_210278092.1">
    <property type="nucleotide sequence ID" value="NZ_JACGXN010000002.1"/>
</dbReference>
<sequence length="219" mass="24094">MMGTALEHHNKNELKAAAAIGGLFATGTANRKKQISKAGKHVILLFAGLCFCSSTFLGTSFANDDPAVIQMQDASGGALATFNQEQLRKEFPMHDLVTETPWTNGVKIHFRGPSVKEMVTKYKIADKPNLEVAAFDNYIIKITMEEVVEFAPIVALERACTDADKESGACAKDQDFRPLSLDDGGPFYIVWPLSKLPKPYIPARNSIWVWFATSIRPAD</sequence>
<proteinExistence type="predicted"/>
<reference evidence="2 3" key="1">
    <citation type="submission" date="2020-07" db="EMBL/GenBank/DDBJ databases">
        <title>Genomic Encyclopedia of Type Strains, Phase IV (KMG-V): Genome sequencing to study the core and pangenomes of soil and plant-associated prokaryotes.</title>
        <authorList>
            <person name="Whitman W."/>
        </authorList>
    </citation>
    <scope>NUCLEOTIDE SEQUENCE [LARGE SCALE GENOMIC DNA]</scope>
    <source>
        <strain evidence="2 3">AN3</strain>
    </source>
</reference>
<accession>A0A839EJC5</accession>